<feature type="transmembrane region" description="Helical" evidence="6">
    <location>
        <begin position="257"/>
        <end position="282"/>
    </location>
</feature>
<dbReference type="InterPro" id="IPR002293">
    <property type="entry name" value="AA/rel_permease1"/>
</dbReference>
<feature type="transmembrane region" description="Helical" evidence="6">
    <location>
        <begin position="353"/>
        <end position="371"/>
    </location>
</feature>
<keyword evidence="4 6" id="KW-0472">Membrane</keyword>
<feature type="transmembrane region" description="Helical" evidence="6">
    <location>
        <begin position="219"/>
        <end position="237"/>
    </location>
</feature>
<feature type="transmembrane region" description="Helical" evidence="6">
    <location>
        <begin position="180"/>
        <end position="199"/>
    </location>
</feature>
<evidence type="ECO:0000256" key="2">
    <source>
        <dbReference type="ARBA" id="ARBA00022692"/>
    </source>
</evidence>
<dbReference type="PANTHER" id="PTHR11785">
    <property type="entry name" value="AMINO ACID TRANSPORTER"/>
    <property type="match status" value="1"/>
</dbReference>
<dbReference type="GO" id="GO:0015179">
    <property type="term" value="F:L-amino acid transmembrane transporter activity"/>
    <property type="evidence" value="ECO:0007669"/>
    <property type="project" value="TreeGrafter"/>
</dbReference>
<keyword evidence="3 6" id="KW-1133">Transmembrane helix</keyword>
<sequence length="496" mass="52914">MTLTGGSKLSSVTTEAVPSATAPSRKTIGLFDGVVFVLSCTIGSGLFFAPGESASAVQDAGVSLLAWLVAGLISLAGSLCYSELGTAFVSAGAESHYLNKAFGPSVSFTFTWAMITLVGSTAVAAISRVFGQYACAIAPSLITGNLELCERLVSVFVVIFLCVVNLVNPNYVLMLTRFNVVCKVVAVMIVVVGSVIAFFSGTASPDALLRQRFFSDQAVWTNFPQAVMFAVFAYSGWNMLNPLTEEMADPKKDVPRVYTVGMVSTIVLALLVNAAFMLVLPVDQMSGKLASPFATLVDPNFGFLRPVLCVFISFCCLGSCNGILMGTCKCMAAAGQSAILPASFGYKSKRHQVPFVSVIVFTIYSITLVFFDLNSIVAAYTVASWLFFVLVGISLFVLRSKYPNIVRPYKIHFYPFLPLVFIVGGAYILVMSCYNTIIIGSFCFGTCFVGLAMYLASKVDGINSLYHVFADMIKAPSSGNDSTTSGAKPVSSTIEL</sequence>
<reference evidence="7" key="1">
    <citation type="submission" date="2015-04" db="EMBL/GenBank/DDBJ databases">
        <title>The genome sequence of the plant pathogenic Rhizarian Plasmodiophora brassicae reveals insights in its biotrophic life cycle and the origin of chitin synthesis.</title>
        <authorList>
            <person name="Schwelm A."/>
            <person name="Fogelqvist J."/>
            <person name="Knaust A."/>
            <person name="Julke S."/>
            <person name="Lilja T."/>
            <person name="Dhandapani V."/>
            <person name="Bonilla-Rosso G."/>
            <person name="Karlsson M."/>
            <person name="Shevchenko A."/>
            <person name="Choi S.R."/>
            <person name="Kim H.G."/>
            <person name="Park J.Y."/>
            <person name="Lim Y.P."/>
            <person name="Ludwig-Muller J."/>
            <person name="Dixelius C."/>
        </authorList>
    </citation>
    <scope>NUCLEOTIDE SEQUENCE</scope>
    <source>
        <tissue evidence="7">Potato root galls</tissue>
    </source>
</reference>
<evidence type="ECO:0000256" key="6">
    <source>
        <dbReference type="SAM" id="Phobius"/>
    </source>
</evidence>
<protein>
    <recommendedName>
        <fullName evidence="8">Cationic amino acid transporter C-terminal domain-containing protein</fullName>
    </recommendedName>
</protein>
<evidence type="ECO:0000256" key="5">
    <source>
        <dbReference type="SAM" id="MobiDB-lite"/>
    </source>
</evidence>
<dbReference type="GO" id="GO:0016020">
    <property type="term" value="C:membrane"/>
    <property type="evidence" value="ECO:0007669"/>
    <property type="project" value="UniProtKB-SubCell"/>
</dbReference>
<dbReference type="PIRSF" id="PIRSF006060">
    <property type="entry name" value="AA_transporter"/>
    <property type="match status" value="1"/>
</dbReference>
<organism evidence="7">
    <name type="scientific">Spongospora subterranea</name>
    <dbReference type="NCBI Taxonomy" id="70186"/>
    <lineage>
        <taxon>Eukaryota</taxon>
        <taxon>Sar</taxon>
        <taxon>Rhizaria</taxon>
        <taxon>Endomyxa</taxon>
        <taxon>Phytomyxea</taxon>
        <taxon>Plasmodiophorida</taxon>
        <taxon>Plasmodiophoridae</taxon>
        <taxon>Spongospora</taxon>
    </lineage>
</organism>
<evidence type="ECO:0008006" key="8">
    <source>
        <dbReference type="Google" id="ProtNLM"/>
    </source>
</evidence>
<dbReference type="AlphaFoldDB" id="A0A0H5RJU5"/>
<feature type="transmembrane region" description="Helical" evidence="6">
    <location>
        <begin position="28"/>
        <end position="49"/>
    </location>
</feature>
<feature type="transmembrane region" description="Helical" evidence="6">
    <location>
        <begin position="377"/>
        <end position="399"/>
    </location>
</feature>
<evidence type="ECO:0000256" key="3">
    <source>
        <dbReference type="ARBA" id="ARBA00022989"/>
    </source>
</evidence>
<name>A0A0H5RJU5_9EUKA</name>
<evidence type="ECO:0000313" key="7">
    <source>
        <dbReference type="EMBL" id="CRZ08984.1"/>
    </source>
</evidence>
<evidence type="ECO:0000256" key="1">
    <source>
        <dbReference type="ARBA" id="ARBA00004141"/>
    </source>
</evidence>
<proteinExistence type="predicted"/>
<dbReference type="InterPro" id="IPR050598">
    <property type="entry name" value="AminoAcid_Transporter"/>
</dbReference>
<dbReference type="EMBL" id="HACM01008542">
    <property type="protein sequence ID" value="CRZ08984.1"/>
    <property type="molecule type" value="Transcribed_RNA"/>
</dbReference>
<dbReference type="PANTHER" id="PTHR11785:SF512">
    <property type="entry name" value="SOBREMESA, ISOFORM B"/>
    <property type="match status" value="1"/>
</dbReference>
<evidence type="ECO:0000256" key="4">
    <source>
        <dbReference type="ARBA" id="ARBA00023136"/>
    </source>
</evidence>
<dbReference type="Gene3D" id="1.20.1740.10">
    <property type="entry name" value="Amino acid/polyamine transporter I"/>
    <property type="match status" value="1"/>
</dbReference>
<feature type="transmembrane region" description="Helical" evidence="6">
    <location>
        <begin position="436"/>
        <end position="456"/>
    </location>
</feature>
<comment type="subcellular location">
    <subcellularLocation>
        <location evidence="1">Membrane</location>
        <topology evidence="1">Multi-pass membrane protein</topology>
    </subcellularLocation>
</comment>
<feature type="transmembrane region" description="Helical" evidence="6">
    <location>
        <begin position="110"/>
        <end position="131"/>
    </location>
</feature>
<accession>A0A0H5RJU5</accession>
<feature type="transmembrane region" description="Helical" evidence="6">
    <location>
        <begin position="151"/>
        <end position="168"/>
    </location>
</feature>
<dbReference type="Pfam" id="PF13520">
    <property type="entry name" value="AA_permease_2"/>
    <property type="match status" value="1"/>
</dbReference>
<feature type="transmembrane region" description="Helical" evidence="6">
    <location>
        <begin position="64"/>
        <end position="89"/>
    </location>
</feature>
<feature type="transmembrane region" description="Helical" evidence="6">
    <location>
        <begin position="302"/>
        <end position="324"/>
    </location>
</feature>
<keyword evidence="2 6" id="KW-0812">Transmembrane</keyword>
<feature type="transmembrane region" description="Helical" evidence="6">
    <location>
        <begin position="411"/>
        <end position="430"/>
    </location>
</feature>
<feature type="region of interest" description="Disordered" evidence="5">
    <location>
        <begin position="477"/>
        <end position="496"/>
    </location>
</feature>